<evidence type="ECO:0000259" key="1">
    <source>
        <dbReference type="Pfam" id="PF01695"/>
    </source>
</evidence>
<dbReference type="Gene3D" id="3.40.50.300">
    <property type="entry name" value="P-loop containing nucleotide triphosphate hydrolases"/>
    <property type="match status" value="1"/>
</dbReference>
<dbReference type="InterPro" id="IPR002611">
    <property type="entry name" value="IstB_ATP-bd"/>
</dbReference>
<reference evidence="2" key="1">
    <citation type="submission" date="2023-03" db="EMBL/GenBank/DDBJ databases">
        <title>Chitinimonas shenzhenensis gen. nov., sp. nov., a novel member of family Burkholderiaceae isolated from activated sludge collected in Shen Zhen, China.</title>
        <authorList>
            <person name="Wang X."/>
        </authorList>
    </citation>
    <scope>NUCLEOTIDE SEQUENCE</scope>
    <source>
        <strain evidence="2">DQS-5</strain>
    </source>
</reference>
<keyword evidence="3" id="KW-1185">Reference proteome</keyword>
<keyword evidence="2" id="KW-0547">Nucleotide-binding</keyword>
<evidence type="ECO:0000313" key="3">
    <source>
        <dbReference type="Proteomes" id="UP001172778"/>
    </source>
</evidence>
<keyword evidence="2" id="KW-0067">ATP-binding</keyword>
<accession>A0ABT7DRA5</accession>
<name>A0ABT7DRA5_9NEIS</name>
<dbReference type="SUPFAM" id="SSF52540">
    <property type="entry name" value="P-loop containing nucleoside triphosphate hydrolases"/>
    <property type="match status" value="1"/>
</dbReference>
<gene>
    <name evidence="2" type="ORF">PZA18_00890</name>
</gene>
<organism evidence="2 3">
    <name type="scientific">Parachitinimonas caeni</name>
    <dbReference type="NCBI Taxonomy" id="3031301"/>
    <lineage>
        <taxon>Bacteria</taxon>
        <taxon>Pseudomonadati</taxon>
        <taxon>Pseudomonadota</taxon>
        <taxon>Betaproteobacteria</taxon>
        <taxon>Neisseriales</taxon>
        <taxon>Chitinibacteraceae</taxon>
        <taxon>Parachitinimonas</taxon>
    </lineage>
</organism>
<feature type="domain" description="IstB-like ATP-binding" evidence="1">
    <location>
        <begin position="67"/>
        <end position="242"/>
    </location>
</feature>
<dbReference type="EMBL" id="JARRAF010000001">
    <property type="protein sequence ID" value="MDK2122599.1"/>
    <property type="molecule type" value="Genomic_DNA"/>
</dbReference>
<dbReference type="PANTHER" id="PTHR30050:SF4">
    <property type="entry name" value="ATP-BINDING PROTEIN RV3427C IN INSERTION SEQUENCE-RELATED"/>
    <property type="match status" value="1"/>
</dbReference>
<dbReference type="InterPro" id="IPR027417">
    <property type="entry name" value="P-loop_NTPase"/>
</dbReference>
<dbReference type="PANTHER" id="PTHR30050">
    <property type="entry name" value="CHROMOSOMAL REPLICATION INITIATOR PROTEIN DNAA"/>
    <property type="match status" value="1"/>
</dbReference>
<dbReference type="GO" id="GO:0005524">
    <property type="term" value="F:ATP binding"/>
    <property type="evidence" value="ECO:0007669"/>
    <property type="project" value="UniProtKB-KW"/>
</dbReference>
<dbReference type="RefSeq" id="WP_284098882.1">
    <property type="nucleotide sequence ID" value="NZ_JARRAF010000001.1"/>
</dbReference>
<comment type="caution">
    <text evidence="2">The sequence shown here is derived from an EMBL/GenBank/DDBJ whole genome shotgun (WGS) entry which is preliminary data.</text>
</comment>
<evidence type="ECO:0000313" key="2">
    <source>
        <dbReference type="EMBL" id="MDK2122599.1"/>
    </source>
</evidence>
<sequence length="268" mass="30400">MDALQLAKSGTLAAGLGIPAGLPDEMRVCSEHGRYMARHLIRKIWTDCPLCSARKKAARIHEERLQQQRDAERQWQLVFRQANIPHRFADRHLDHFIAHSPEQQLVKCFAEQFAAQFSDPEMGRSAIFSGGFGTGKTHLAVGVALQIMQDYAKTALYQTVRQMVRRVRDTWHPDAVETETAAMLALLKPDLLIIDELGLAEASHLERAILFDVLHERYAQRRSVLLLTHLHQEACRDYLGERTFDRLREDGGQFVAFIGSSYRGNVAA</sequence>
<proteinExistence type="predicted"/>
<protein>
    <submittedName>
        <fullName evidence="2">ATP-binding protein</fullName>
    </submittedName>
</protein>
<dbReference type="Proteomes" id="UP001172778">
    <property type="component" value="Unassembled WGS sequence"/>
</dbReference>
<dbReference type="Pfam" id="PF01695">
    <property type="entry name" value="IstB_IS21"/>
    <property type="match status" value="1"/>
</dbReference>